<dbReference type="AlphaFoldDB" id="A0A0C1LY24"/>
<name>A0A0C1LY24_9LACO</name>
<dbReference type="GeneID" id="74913403"/>
<comment type="pathway">
    <text evidence="1 8">One-carbon metabolism; tetrahydrofolate interconversion.</text>
</comment>
<dbReference type="Proteomes" id="UP000031397">
    <property type="component" value="Unassembled WGS sequence"/>
</dbReference>
<dbReference type="InterPro" id="IPR000559">
    <property type="entry name" value="Formate_THF_ligase"/>
</dbReference>
<dbReference type="OrthoDB" id="9761733at2"/>
<dbReference type="Gene3D" id="3.10.410.10">
    <property type="entry name" value="Formyltetrahydrofolate synthetase, domain 3"/>
    <property type="match status" value="1"/>
</dbReference>
<keyword evidence="4 8" id="KW-0547">Nucleotide-binding</keyword>
<dbReference type="PROSITE" id="PS00722">
    <property type="entry name" value="FTHFS_2"/>
    <property type="match status" value="1"/>
</dbReference>
<dbReference type="HAMAP" id="MF_01543">
    <property type="entry name" value="FTHFS"/>
    <property type="match status" value="1"/>
</dbReference>
<organism evidence="9 10">
    <name type="scientific">Fructilactobacillus fructivorans</name>
    <dbReference type="NCBI Taxonomy" id="1614"/>
    <lineage>
        <taxon>Bacteria</taxon>
        <taxon>Bacillati</taxon>
        <taxon>Bacillota</taxon>
        <taxon>Bacilli</taxon>
        <taxon>Lactobacillales</taxon>
        <taxon>Lactobacillaceae</taxon>
        <taxon>Fructilactobacillus</taxon>
    </lineage>
</organism>
<dbReference type="PROSITE" id="PS00721">
    <property type="entry name" value="FTHFS_1"/>
    <property type="match status" value="1"/>
</dbReference>
<evidence type="ECO:0000256" key="3">
    <source>
        <dbReference type="ARBA" id="ARBA00022598"/>
    </source>
</evidence>
<comment type="caution">
    <text evidence="9">The sequence shown here is derived from an EMBL/GenBank/DDBJ whole genome shotgun (WGS) entry which is preliminary data.</text>
</comment>
<keyword evidence="10" id="KW-1185">Reference proteome</keyword>
<dbReference type="Gene3D" id="3.40.50.300">
    <property type="entry name" value="P-loop containing nucleotide triphosphate hydrolases"/>
    <property type="match status" value="1"/>
</dbReference>
<feature type="binding site" evidence="8">
    <location>
        <begin position="62"/>
        <end position="69"/>
    </location>
    <ligand>
        <name>ATP</name>
        <dbReference type="ChEBI" id="CHEBI:30616"/>
    </ligand>
</feature>
<protein>
    <recommendedName>
        <fullName evidence="8">Formate--tetrahydrofolate ligase</fullName>
        <ecNumber evidence="8">6.3.4.3</ecNumber>
    </recommendedName>
    <alternativeName>
        <fullName evidence="8">Formyltetrahydrofolate synthetase</fullName>
        <shortName evidence="8">FHS</shortName>
        <shortName evidence="8">FTHFS</shortName>
    </alternativeName>
</protein>
<evidence type="ECO:0000256" key="7">
    <source>
        <dbReference type="ARBA" id="ARBA00061363"/>
    </source>
</evidence>
<dbReference type="GO" id="GO:0004329">
    <property type="term" value="F:formate-tetrahydrofolate ligase activity"/>
    <property type="evidence" value="ECO:0007669"/>
    <property type="project" value="UniProtKB-UniRule"/>
</dbReference>
<keyword evidence="2 8" id="KW-0554">One-carbon metabolism</keyword>
<evidence type="ECO:0000256" key="1">
    <source>
        <dbReference type="ARBA" id="ARBA00004777"/>
    </source>
</evidence>
<dbReference type="EMBL" id="JOJZ01000016">
    <property type="protein sequence ID" value="KID41775.1"/>
    <property type="molecule type" value="Genomic_DNA"/>
</dbReference>
<evidence type="ECO:0000313" key="10">
    <source>
        <dbReference type="Proteomes" id="UP000031397"/>
    </source>
</evidence>
<dbReference type="Pfam" id="PF01268">
    <property type="entry name" value="FTHFS"/>
    <property type="match status" value="1"/>
</dbReference>
<dbReference type="UniPathway" id="UPA00193"/>
<dbReference type="FunFam" id="3.30.1510.10:FF:000001">
    <property type="entry name" value="Formate--tetrahydrofolate ligase"/>
    <property type="match status" value="1"/>
</dbReference>
<evidence type="ECO:0000313" key="9">
    <source>
        <dbReference type="EMBL" id="KID41775.1"/>
    </source>
</evidence>
<comment type="similarity">
    <text evidence="7 8">Belongs to the formate--tetrahydrofolate ligase family.</text>
</comment>
<dbReference type="EC" id="6.3.4.3" evidence="8"/>
<keyword evidence="3 8" id="KW-0436">Ligase</keyword>
<dbReference type="PATRIC" id="fig|1614.7.peg.697"/>
<evidence type="ECO:0000256" key="6">
    <source>
        <dbReference type="ARBA" id="ARBA00049033"/>
    </source>
</evidence>
<keyword evidence="5 8" id="KW-0067">ATP-binding</keyword>
<sequence length="552" mass="59556">MKTDIEISQESKLKPIQSIASKLSIPESKVNPYGKYMAKVSSDTPDQDTKKKLILVTAINPTPAGEGKSTVLIGLGDALNQLNKKVAIALREPSMGPVMGMKGGAAGGGFAQVEPMVNINLNFTGDIHALTSANNTLAALIDNSIYQGNKLNLDPRKIQWHRAMDVNDRELRNMVIGLGGSKSGVPREEHFEITAASELMAILCLSTDLNDLKYRIKNILIGYTYENKPVFVSDLGAESALTIILKDAINPNLVQTLEHTPAFIHGGPFANLAMGCNSVQATNTAMKVADYTLTEAGFGSDLGGEKFMDLVSPHLNVDPSVVVVVASIRALKFNGGLAKSELSSPDVDALKKGVKNLDHHIRAMKSFNKPVIVAINQFNDDSREEIQWLNRHLEDLGVEHGISKSFIAGGKGSIDLAQKLIKLVDNDDSLKRVYSNEDNLTDKINKVAKKIYGAGDVALSSKAKGQLKEIQKNGWDKLPICISKTQYSLSDDPKKLGDPSGFTLHITELLPKLGAGYIVAMAGKVITMPGLPKHPAAIGMDIDKNEKITGLF</sequence>
<comment type="catalytic activity">
    <reaction evidence="6 8">
        <text>(6S)-5,6,7,8-tetrahydrofolate + formate + ATP = (6R)-10-formyltetrahydrofolate + ADP + phosphate</text>
        <dbReference type="Rhea" id="RHEA:20221"/>
        <dbReference type="ChEBI" id="CHEBI:15740"/>
        <dbReference type="ChEBI" id="CHEBI:30616"/>
        <dbReference type="ChEBI" id="CHEBI:43474"/>
        <dbReference type="ChEBI" id="CHEBI:57453"/>
        <dbReference type="ChEBI" id="CHEBI:195366"/>
        <dbReference type="ChEBI" id="CHEBI:456216"/>
        <dbReference type="EC" id="6.3.4.3"/>
    </reaction>
</comment>
<dbReference type="FunFam" id="3.10.410.10:FF:000001">
    <property type="entry name" value="Putative formate--tetrahydrofolate ligase"/>
    <property type="match status" value="1"/>
</dbReference>
<dbReference type="GO" id="GO:0005524">
    <property type="term" value="F:ATP binding"/>
    <property type="evidence" value="ECO:0007669"/>
    <property type="project" value="UniProtKB-UniRule"/>
</dbReference>
<dbReference type="Gene3D" id="3.30.1510.10">
    <property type="entry name" value="Domain 2, N(10)-formyltetrahydrofolate synthetase"/>
    <property type="match status" value="1"/>
</dbReference>
<dbReference type="SUPFAM" id="SSF52540">
    <property type="entry name" value="P-loop containing nucleoside triphosphate hydrolases"/>
    <property type="match status" value="1"/>
</dbReference>
<accession>A0A0C1LY24</accession>
<evidence type="ECO:0000256" key="2">
    <source>
        <dbReference type="ARBA" id="ARBA00022563"/>
    </source>
</evidence>
<reference evidence="9 10" key="1">
    <citation type="submission" date="2014-06" db="EMBL/GenBank/DDBJ databases">
        <title>Functional and comparative genomic analyses of the Drosophila gut microbiota identify candidate symbiosis factors.</title>
        <authorList>
            <person name="Newell P.D."/>
            <person name="Chaston J.M."/>
            <person name="Douglas A.E."/>
        </authorList>
    </citation>
    <scope>NUCLEOTIDE SEQUENCE [LARGE SCALE GENOMIC DNA]</scope>
    <source>
        <strain evidence="9 10">DmCS_002</strain>
    </source>
</reference>
<dbReference type="InterPro" id="IPR020628">
    <property type="entry name" value="Formate_THF_ligase_CS"/>
</dbReference>
<dbReference type="GO" id="GO:0035999">
    <property type="term" value="P:tetrahydrofolate interconversion"/>
    <property type="evidence" value="ECO:0007669"/>
    <property type="project" value="UniProtKB-UniRule"/>
</dbReference>
<proteinExistence type="inferred from homology"/>
<evidence type="ECO:0000256" key="8">
    <source>
        <dbReference type="HAMAP-Rule" id="MF_01543"/>
    </source>
</evidence>
<dbReference type="NCBIfam" id="NF010030">
    <property type="entry name" value="PRK13505.1"/>
    <property type="match status" value="1"/>
</dbReference>
<gene>
    <name evidence="8" type="primary">fhs</name>
    <name evidence="9" type="ORF">LfDm3_0737</name>
</gene>
<evidence type="ECO:0000256" key="5">
    <source>
        <dbReference type="ARBA" id="ARBA00022840"/>
    </source>
</evidence>
<dbReference type="RefSeq" id="WP_039144199.1">
    <property type="nucleotide sequence ID" value="NZ_JOJZ01000016.1"/>
</dbReference>
<dbReference type="InterPro" id="IPR027417">
    <property type="entry name" value="P-loop_NTPase"/>
</dbReference>
<evidence type="ECO:0000256" key="4">
    <source>
        <dbReference type="ARBA" id="ARBA00022741"/>
    </source>
</evidence>